<keyword evidence="3" id="KW-1185">Reference proteome</keyword>
<organism evidence="2 3">
    <name type="scientific">Orbilia javanica</name>
    <dbReference type="NCBI Taxonomy" id="47235"/>
    <lineage>
        <taxon>Eukaryota</taxon>
        <taxon>Fungi</taxon>
        <taxon>Dikarya</taxon>
        <taxon>Ascomycota</taxon>
        <taxon>Pezizomycotina</taxon>
        <taxon>Orbiliomycetes</taxon>
        <taxon>Orbiliales</taxon>
        <taxon>Orbiliaceae</taxon>
        <taxon>Orbilia</taxon>
    </lineage>
</organism>
<dbReference type="AlphaFoldDB" id="A0AAN8MWZ9"/>
<reference evidence="2 3" key="1">
    <citation type="submission" date="2019-10" db="EMBL/GenBank/DDBJ databases">
        <authorList>
            <person name="Palmer J.M."/>
        </authorList>
    </citation>
    <scope>NUCLEOTIDE SEQUENCE [LARGE SCALE GENOMIC DNA]</scope>
    <source>
        <strain evidence="2 3">TWF718</strain>
    </source>
</reference>
<feature type="chain" id="PRO_5042816599" evidence="1">
    <location>
        <begin position="19"/>
        <end position="134"/>
    </location>
</feature>
<evidence type="ECO:0000313" key="2">
    <source>
        <dbReference type="EMBL" id="KAK6343179.1"/>
    </source>
</evidence>
<feature type="signal peptide" evidence="1">
    <location>
        <begin position="1"/>
        <end position="18"/>
    </location>
</feature>
<gene>
    <name evidence="2" type="ORF">TWF718_008551</name>
</gene>
<dbReference type="EMBL" id="JAVHNR010000005">
    <property type="protein sequence ID" value="KAK6343179.1"/>
    <property type="molecule type" value="Genomic_DNA"/>
</dbReference>
<name>A0AAN8MWZ9_9PEZI</name>
<comment type="caution">
    <text evidence="2">The sequence shown here is derived from an EMBL/GenBank/DDBJ whole genome shotgun (WGS) entry which is preliminary data.</text>
</comment>
<protein>
    <submittedName>
        <fullName evidence="2">Uncharacterized protein</fullName>
    </submittedName>
</protein>
<proteinExistence type="predicted"/>
<sequence>MVSFKILGALFLATAAYAAPVETGAGDTSIAKVLEKRGDVPGDVWVCYDYDWQGKCSNFIIPVNGCVNFQDYYPFRPEDLPAGSGRRTPRSIGPAHNMWCIVYRDFWCHDQFGGTFSNPGFNRIEGVKSIHCWY</sequence>
<accession>A0AAN8MWZ9</accession>
<evidence type="ECO:0000256" key="1">
    <source>
        <dbReference type="SAM" id="SignalP"/>
    </source>
</evidence>
<evidence type="ECO:0000313" key="3">
    <source>
        <dbReference type="Proteomes" id="UP001313282"/>
    </source>
</evidence>
<keyword evidence="1" id="KW-0732">Signal</keyword>
<dbReference type="Proteomes" id="UP001313282">
    <property type="component" value="Unassembled WGS sequence"/>
</dbReference>